<dbReference type="PANTHER" id="PTHR11516">
    <property type="entry name" value="PYRUVATE DEHYDROGENASE E1 COMPONENT, ALPHA SUBUNIT BACTERIAL AND ORGANELLAR"/>
    <property type="match status" value="1"/>
</dbReference>
<dbReference type="RefSeq" id="WP_132542998.1">
    <property type="nucleotide sequence ID" value="NZ_SLWY01000012.1"/>
</dbReference>
<keyword evidence="6" id="KW-1185">Reference proteome</keyword>
<gene>
    <name evidence="5" type="ORF">EV699_11292</name>
</gene>
<accession>A0A4R2L9E4</accession>
<keyword evidence="3" id="KW-0786">Thiamine pyrophosphate</keyword>
<evidence type="ECO:0000256" key="3">
    <source>
        <dbReference type="ARBA" id="ARBA00023052"/>
    </source>
</evidence>
<comment type="caution">
    <text evidence="5">The sequence shown here is derived from an EMBL/GenBank/DDBJ whole genome shotgun (WGS) entry which is preliminary data.</text>
</comment>
<comment type="cofactor">
    <cofactor evidence="1">
        <name>thiamine diphosphate</name>
        <dbReference type="ChEBI" id="CHEBI:58937"/>
    </cofactor>
</comment>
<dbReference type="AlphaFoldDB" id="A0A4R2L9E4"/>
<name>A0A4R2L9E4_9GAMM</name>
<evidence type="ECO:0000256" key="2">
    <source>
        <dbReference type="ARBA" id="ARBA00023002"/>
    </source>
</evidence>
<keyword evidence="2" id="KW-0560">Oxidoreductase</keyword>
<keyword evidence="5" id="KW-0670">Pyruvate</keyword>
<dbReference type="InterPro" id="IPR001017">
    <property type="entry name" value="DH_E1"/>
</dbReference>
<dbReference type="Gene3D" id="3.40.50.970">
    <property type="match status" value="1"/>
</dbReference>
<sequence>MKPTHPYSDPVDQLARMLLVRAYEDRIAALAAAGPFPASCPSAGQEAAAVGVVSALGADDLILTNHRSAGHLLARGADPGRLLAEVMGRETGYCRGRSGSLHISAKELGVVLTSTIVGGELSLAPGVALARSLLGRPGIVTCFFGDGAACEGIFHESINLASVWNLPVLFVCENNEWQAYVHRRETMLTDSIAAHAAAYGVEGRSVDGNDVAAVHAAALAAAAQVRASGRPFLLEARTYRARGHLEPDDQSHVDAGELAHWQARDPIALARERLIAAGQLDLDGFARLGAEARARIDAAVEFAVQSPYPDPAELLANVYA</sequence>
<dbReference type="InterPro" id="IPR029061">
    <property type="entry name" value="THDP-binding"/>
</dbReference>
<evidence type="ECO:0000256" key="1">
    <source>
        <dbReference type="ARBA" id="ARBA00001964"/>
    </source>
</evidence>
<proteinExistence type="predicted"/>
<dbReference type="GO" id="GO:0006086">
    <property type="term" value="P:pyruvate decarboxylation to acetyl-CoA"/>
    <property type="evidence" value="ECO:0007669"/>
    <property type="project" value="TreeGrafter"/>
</dbReference>
<dbReference type="SUPFAM" id="SSF52518">
    <property type="entry name" value="Thiamin diphosphate-binding fold (THDP-binding)"/>
    <property type="match status" value="1"/>
</dbReference>
<reference evidence="5 6" key="1">
    <citation type="submission" date="2019-03" db="EMBL/GenBank/DDBJ databases">
        <title>Genomic Encyclopedia of Type Strains, Phase IV (KMG-IV): sequencing the most valuable type-strain genomes for metagenomic binning, comparative biology and taxonomic classification.</title>
        <authorList>
            <person name="Goeker M."/>
        </authorList>
    </citation>
    <scope>NUCLEOTIDE SEQUENCE [LARGE SCALE GENOMIC DNA]</scope>
    <source>
        <strain evidence="5 6">DSM 25287</strain>
    </source>
</reference>
<organism evidence="5 6">
    <name type="scientific">Plasticicumulans lactativorans</name>
    <dbReference type="NCBI Taxonomy" id="1133106"/>
    <lineage>
        <taxon>Bacteria</taxon>
        <taxon>Pseudomonadati</taxon>
        <taxon>Pseudomonadota</taxon>
        <taxon>Gammaproteobacteria</taxon>
        <taxon>Candidatus Competibacteraceae</taxon>
        <taxon>Plasticicumulans</taxon>
    </lineage>
</organism>
<evidence type="ECO:0000313" key="6">
    <source>
        <dbReference type="Proteomes" id="UP000295765"/>
    </source>
</evidence>
<dbReference type="EMBL" id="SLWY01000012">
    <property type="protein sequence ID" value="TCO80756.1"/>
    <property type="molecule type" value="Genomic_DNA"/>
</dbReference>
<dbReference type="OrthoDB" id="9780894at2"/>
<evidence type="ECO:0000313" key="5">
    <source>
        <dbReference type="EMBL" id="TCO80756.1"/>
    </source>
</evidence>
<dbReference type="CDD" id="cd02000">
    <property type="entry name" value="TPP_E1_PDC_ADC_BCADC"/>
    <property type="match status" value="1"/>
</dbReference>
<dbReference type="Pfam" id="PF00676">
    <property type="entry name" value="E1_dh"/>
    <property type="match status" value="1"/>
</dbReference>
<dbReference type="GO" id="GO:0004739">
    <property type="term" value="F:pyruvate dehydrogenase (acetyl-transferring) activity"/>
    <property type="evidence" value="ECO:0007669"/>
    <property type="project" value="TreeGrafter"/>
</dbReference>
<protein>
    <submittedName>
        <fullName evidence="5">Pyruvate dehydrogenase E1 component alpha subunit</fullName>
    </submittedName>
</protein>
<dbReference type="PANTHER" id="PTHR11516:SF60">
    <property type="entry name" value="PYRUVATE DEHYDROGENASE E1 COMPONENT SUBUNIT ALPHA"/>
    <property type="match status" value="1"/>
</dbReference>
<feature type="domain" description="Dehydrogenase E1 component" evidence="4">
    <location>
        <begin position="17"/>
        <end position="311"/>
    </location>
</feature>
<evidence type="ECO:0000259" key="4">
    <source>
        <dbReference type="Pfam" id="PF00676"/>
    </source>
</evidence>
<dbReference type="Proteomes" id="UP000295765">
    <property type="component" value="Unassembled WGS sequence"/>
</dbReference>
<dbReference type="InterPro" id="IPR050642">
    <property type="entry name" value="PDH_E1_Alpha_Subunit"/>
</dbReference>